<reference evidence="1 2" key="2">
    <citation type="journal article" date="2022" name="Mol. Ecol. Resour.">
        <title>The genomes of chicory, endive, great burdock and yacon provide insights into Asteraceae paleo-polyploidization history and plant inulin production.</title>
        <authorList>
            <person name="Fan W."/>
            <person name="Wang S."/>
            <person name="Wang H."/>
            <person name="Wang A."/>
            <person name="Jiang F."/>
            <person name="Liu H."/>
            <person name="Zhao H."/>
            <person name="Xu D."/>
            <person name="Zhang Y."/>
        </authorList>
    </citation>
    <scope>NUCLEOTIDE SEQUENCE [LARGE SCALE GENOMIC DNA]</scope>
    <source>
        <strain evidence="2">cv. Yunnan</strain>
        <tissue evidence="1">Leaves</tissue>
    </source>
</reference>
<evidence type="ECO:0000313" key="1">
    <source>
        <dbReference type="EMBL" id="KAI3802674.1"/>
    </source>
</evidence>
<evidence type="ECO:0000313" key="2">
    <source>
        <dbReference type="Proteomes" id="UP001056120"/>
    </source>
</evidence>
<accession>A0ACB9I392</accession>
<keyword evidence="2" id="KW-1185">Reference proteome</keyword>
<reference evidence="2" key="1">
    <citation type="journal article" date="2022" name="Mol. Ecol. Resour.">
        <title>The genomes of chicory, endive, great burdock and yacon provide insights into Asteraceae palaeo-polyploidization history and plant inulin production.</title>
        <authorList>
            <person name="Fan W."/>
            <person name="Wang S."/>
            <person name="Wang H."/>
            <person name="Wang A."/>
            <person name="Jiang F."/>
            <person name="Liu H."/>
            <person name="Zhao H."/>
            <person name="Xu D."/>
            <person name="Zhang Y."/>
        </authorList>
    </citation>
    <scope>NUCLEOTIDE SEQUENCE [LARGE SCALE GENOMIC DNA]</scope>
    <source>
        <strain evidence="2">cv. Yunnan</strain>
    </source>
</reference>
<gene>
    <name evidence="1" type="ORF">L1987_30815</name>
</gene>
<name>A0ACB9I392_9ASTR</name>
<sequence length="315" mass="36138">MKSPFRGIAGDIRGRASCYKQDWIAGIRPGIRILAPTTYIFFASALPVIAFGEQLSRDTEKSHLRKKSTLSELLITTDRFIKKKMMESVNESIEQEASISEIYNQMQKVFIDIDNSPITNVTVRELKDLEEAIMSVERVGGNTKEKFDPEKLIDAYLPVRVNEQRVSNFLQSVLLAASLCAMPVIILIPTSVLWGYFAYMAIDSLPGNQFWERVCLLFVPYGQRYKFLEKVHTDFVKMVPYRTIVIFTVFQIVYFLACFGVTWIPIAGILFPILFFLLIVIRQYILPKMFLPRHLNELDADEFEETEGGPLQPLL</sequence>
<dbReference type="EMBL" id="CM042027">
    <property type="protein sequence ID" value="KAI3802674.1"/>
    <property type="molecule type" value="Genomic_DNA"/>
</dbReference>
<organism evidence="1 2">
    <name type="scientific">Smallanthus sonchifolius</name>
    <dbReference type="NCBI Taxonomy" id="185202"/>
    <lineage>
        <taxon>Eukaryota</taxon>
        <taxon>Viridiplantae</taxon>
        <taxon>Streptophyta</taxon>
        <taxon>Embryophyta</taxon>
        <taxon>Tracheophyta</taxon>
        <taxon>Spermatophyta</taxon>
        <taxon>Magnoliopsida</taxon>
        <taxon>eudicotyledons</taxon>
        <taxon>Gunneridae</taxon>
        <taxon>Pentapetalae</taxon>
        <taxon>asterids</taxon>
        <taxon>campanulids</taxon>
        <taxon>Asterales</taxon>
        <taxon>Asteraceae</taxon>
        <taxon>Asteroideae</taxon>
        <taxon>Heliantheae alliance</taxon>
        <taxon>Millerieae</taxon>
        <taxon>Smallanthus</taxon>
    </lineage>
</organism>
<protein>
    <submittedName>
        <fullName evidence="1">Uncharacterized protein</fullName>
    </submittedName>
</protein>
<dbReference type="Proteomes" id="UP001056120">
    <property type="component" value="Linkage Group LG10"/>
</dbReference>
<proteinExistence type="predicted"/>
<comment type="caution">
    <text evidence="1">The sequence shown here is derived from an EMBL/GenBank/DDBJ whole genome shotgun (WGS) entry which is preliminary data.</text>
</comment>